<accession>A0A914UTV3</accession>
<proteinExistence type="predicted"/>
<dbReference type="GO" id="GO:0038023">
    <property type="term" value="F:signaling receptor activity"/>
    <property type="evidence" value="ECO:0007669"/>
    <property type="project" value="UniProtKB-ARBA"/>
</dbReference>
<organism evidence="7 8">
    <name type="scientific">Plectus sambesii</name>
    <dbReference type="NCBI Taxonomy" id="2011161"/>
    <lineage>
        <taxon>Eukaryota</taxon>
        <taxon>Metazoa</taxon>
        <taxon>Ecdysozoa</taxon>
        <taxon>Nematoda</taxon>
        <taxon>Chromadorea</taxon>
        <taxon>Plectida</taxon>
        <taxon>Plectina</taxon>
        <taxon>Plectoidea</taxon>
        <taxon>Plectidae</taxon>
        <taxon>Plectus</taxon>
    </lineage>
</organism>
<evidence type="ECO:0000313" key="7">
    <source>
        <dbReference type="Proteomes" id="UP000887566"/>
    </source>
</evidence>
<keyword evidence="2 6" id="KW-0812">Transmembrane</keyword>
<dbReference type="Proteomes" id="UP000887566">
    <property type="component" value="Unplaced"/>
</dbReference>
<evidence type="ECO:0000256" key="1">
    <source>
        <dbReference type="ARBA" id="ARBA00004141"/>
    </source>
</evidence>
<dbReference type="Pfam" id="PF08395">
    <property type="entry name" value="7tm_7"/>
    <property type="match status" value="1"/>
</dbReference>
<protein>
    <submittedName>
        <fullName evidence="8">Gustatory receptor</fullName>
    </submittedName>
</protein>
<feature type="transmembrane region" description="Helical" evidence="6">
    <location>
        <begin position="300"/>
        <end position="327"/>
    </location>
</feature>
<feature type="transmembrane region" description="Helical" evidence="6">
    <location>
        <begin position="155"/>
        <end position="177"/>
    </location>
</feature>
<feature type="transmembrane region" description="Helical" evidence="6">
    <location>
        <begin position="97"/>
        <end position="121"/>
    </location>
</feature>
<evidence type="ECO:0000313" key="8">
    <source>
        <dbReference type="WBParaSite" id="PSAMB.scaffold1231size34011.g11897.t1"/>
    </source>
</evidence>
<dbReference type="GO" id="GO:0050909">
    <property type="term" value="P:sensory perception of taste"/>
    <property type="evidence" value="ECO:0007669"/>
    <property type="project" value="InterPro"/>
</dbReference>
<dbReference type="GO" id="GO:0051606">
    <property type="term" value="P:detection of stimulus"/>
    <property type="evidence" value="ECO:0007669"/>
    <property type="project" value="UniProtKB-ARBA"/>
</dbReference>
<keyword evidence="3 6" id="KW-1133">Transmembrane helix</keyword>
<dbReference type="AlphaFoldDB" id="A0A914UTV3"/>
<feature type="transmembrane region" description="Helical" evidence="6">
    <location>
        <begin position="68"/>
        <end position="91"/>
    </location>
</feature>
<dbReference type="GO" id="GO:0016020">
    <property type="term" value="C:membrane"/>
    <property type="evidence" value="ECO:0007669"/>
    <property type="project" value="UniProtKB-SubCell"/>
</dbReference>
<feature type="transmembrane region" description="Helical" evidence="6">
    <location>
        <begin position="385"/>
        <end position="404"/>
    </location>
</feature>
<dbReference type="PANTHER" id="PTHR21421">
    <property type="entry name" value="GUSTATORY RECEPTOR"/>
    <property type="match status" value="1"/>
</dbReference>
<dbReference type="PANTHER" id="PTHR21421:SF29">
    <property type="entry name" value="GUSTATORY RECEPTOR 5A FOR TREHALOSE-RELATED"/>
    <property type="match status" value="1"/>
</dbReference>
<keyword evidence="4 6" id="KW-0472">Membrane</keyword>
<comment type="subcellular location">
    <subcellularLocation>
        <location evidence="1">Membrane</location>
        <topology evidence="1">Multi-pass membrane protein</topology>
    </subcellularLocation>
</comment>
<keyword evidence="7" id="KW-1185">Reference proteome</keyword>
<reference evidence="8" key="1">
    <citation type="submission" date="2022-11" db="UniProtKB">
        <authorList>
            <consortium name="WormBaseParasite"/>
        </authorList>
    </citation>
    <scope>IDENTIFICATION</scope>
</reference>
<evidence type="ECO:0000256" key="5">
    <source>
        <dbReference type="ARBA" id="ARBA00023170"/>
    </source>
</evidence>
<evidence type="ECO:0000256" key="3">
    <source>
        <dbReference type="ARBA" id="ARBA00022989"/>
    </source>
</evidence>
<sequence>MTDSAVGECCGKDNAHCPSLVIMIELAIKMSNPDLIAHDRYQRLFAPYETLAWLFGMSGSRHYRLNGALMYSAAWLLLICFCLGRGLSFLVMTKEGFSPVLVFKCLLVLYATHCLTSFIMLNRIHRGMLDEFLSLWRFVHCYGDATIPHYKMMRVVTWIGIFYVVAVSIGNGLFVGLGSVDIVTFPFMDSYFFLKELAVYNGVIVALTSVHFSMSQTVYSSICFVIYFEFKALADRMAQSTDDELISRLPEFRQKHFKLQGLTEHANSMLSYYACAVYGLNVPTLIMTVFLVVRETDMDLFSLAVFIMWVGVLGLQIAIVSVVPSFIHYEAHRPLDRLQKMANTLKRFRHIQCVFRELSLFNQTLVSQEIGINGGGFFMITKSMILTLMSVMVTYFALILQFAMAAEVPCACKCDVTS</sequence>
<evidence type="ECO:0000256" key="2">
    <source>
        <dbReference type="ARBA" id="ARBA00022692"/>
    </source>
</evidence>
<name>A0A914UTV3_9BILA</name>
<dbReference type="InterPro" id="IPR013604">
    <property type="entry name" value="7TM_chemorcpt"/>
</dbReference>
<evidence type="ECO:0000256" key="6">
    <source>
        <dbReference type="SAM" id="Phobius"/>
    </source>
</evidence>
<keyword evidence="5" id="KW-0675">Receptor</keyword>
<feature type="transmembrane region" description="Helical" evidence="6">
    <location>
        <begin position="270"/>
        <end position="294"/>
    </location>
</feature>
<feature type="transmembrane region" description="Helical" evidence="6">
    <location>
        <begin position="197"/>
        <end position="228"/>
    </location>
</feature>
<evidence type="ECO:0000256" key="4">
    <source>
        <dbReference type="ARBA" id="ARBA00023136"/>
    </source>
</evidence>
<dbReference type="WBParaSite" id="PSAMB.scaffold1231size34011.g11897.t1">
    <property type="protein sequence ID" value="PSAMB.scaffold1231size34011.g11897.t1"/>
    <property type="gene ID" value="PSAMB.scaffold1231size34011.g11897"/>
</dbReference>